<name>A0ABD5W174_9EURY</name>
<comment type="caution">
    <text evidence="1">The sequence shown here is derived from an EMBL/GenBank/DDBJ whole genome shotgun (WGS) entry which is preliminary data.</text>
</comment>
<dbReference type="PANTHER" id="PTHR42201">
    <property type="entry name" value="TAXIS PROTEIN"/>
    <property type="match status" value="1"/>
</dbReference>
<dbReference type="Proteomes" id="UP001596445">
    <property type="component" value="Unassembled WGS sequence"/>
</dbReference>
<dbReference type="AlphaFoldDB" id="A0ABD5W174"/>
<dbReference type="InterPro" id="IPR007381">
    <property type="entry name" value="CheF1/F2"/>
</dbReference>
<gene>
    <name evidence="1" type="ORF">ACFQQG_07050</name>
</gene>
<evidence type="ECO:0000313" key="1">
    <source>
        <dbReference type="EMBL" id="MFC7057971.1"/>
    </source>
</evidence>
<dbReference type="EMBL" id="JBHSZI010000001">
    <property type="protein sequence ID" value="MFC7057971.1"/>
    <property type="molecule type" value="Genomic_DNA"/>
</dbReference>
<dbReference type="RefSeq" id="WP_382187027.1">
    <property type="nucleotide sequence ID" value="NZ_JBHSZI010000001.1"/>
</dbReference>
<evidence type="ECO:0000313" key="2">
    <source>
        <dbReference type="Proteomes" id="UP001596445"/>
    </source>
</evidence>
<organism evidence="1 2">
    <name type="scientific">Halovenus salina</name>
    <dbReference type="NCBI Taxonomy" id="1510225"/>
    <lineage>
        <taxon>Archaea</taxon>
        <taxon>Methanobacteriati</taxon>
        <taxon>Methanobacteriota</taxon>
        <taxon>Stenosarchaea group</taxon>
        <taxon>Halobacteria</taxon>
        <taxon>Halobacteriales</taxon>
        <taxon>Haloarculaceae</taxon>
        <taxon>Halovenus</taxon>
    </lineage>
</organism>
<accession>A0ABD5W174</accession>
<sequence length="62" mass="6969">MALYSGVSPFQIPDFVGLDVETVEEIYDELIEAGVLQEKRVRRDVQLKARGRNIASEAMGEE</sequence>
<dbReference type="PANTHER" id="PTHR42201:SF1">
    <property type="entry name" value="TAXIS PROTEIN"/>
    <property type="match status" value="1"/>
</dbReference>
<protein>
    <submittedName>
        <fullName evidence="1">Uncharacterized protein</fullName>
    </submittedName>
</protein>
<proteinExistence type="predicted"/>
<keyword evidence="2" id="KW-1185">Reference proteome</keyword>
<reference evidence="1 2" key="1">
    <citation type="journal article" date="2019" name="Int. J. Syst. Evol. Microbiol.">
        <title>The Global Catalogue of Microorganisms (GCM) 10K type strain sequencing project: providing services to taxonomists for standard genome sequencing and annotation.</title>
        <authorList>
            <consortium name="The Broad Institute Genomics Platform"/>
            <consortium name="The Broad Institute Genome Sequencing Center for Infectious Disease"/>
            <person name="Wu L."/>
            <person name="Ma J."/>
        </authorList>
    </citation>
    <scope>NUCLEOTIDE SEQUENCE [LARGE SCALE GENOMIC DNA]</scope>
    <source>
        <strain evidence="1 2">JCM 30072</strain>
    </source>
</reference>